<evidence type="ECO:0000313" key="2">
    <source>
        <dbReference type="EMBL" id="KIW15168.1"/>
    </source>
</evidence>
<gene>
    <name evidence="2" type="ORF">PV08_05213</name>
</gene>
<organism evidence="2 3">
    <name type="scientific">Exophiala spinifera</name>
    <dbReference type="NCBI Taxonomy" id="91928"/>
    <lineage>
        <taxon>Eukaryota</taxon>
        <taxon>Fungi</taxon>
        <taxon>Dikarya</taxon>
        <taxon>Ascomycota</taxon>
        <taxon>Pezizomycotina</taxon>
        <taxon>Eurotiomycetes</taxon>
        <taxon>Chaetothyriomycetidae</taxon>
        <taxon>Chaetothyriales</taxon>
        <taxon>Herpotrichiellaceae</taxon>
        <taxon>Exophiala</taxon>
    </lineage>
</organism>
<dbReference type="GO" id="GO:0003700">
    <property type="term" value="F:DNA-binding transcription factor activity"/>
    <property type="evidence" value="ECO:0007669"/>
    <property type="project" value="InterPro"/>
</dbReference>
<evidence type="ECO:0000256" key="1">
    <source>
        <dbReference type="SAM" id="MobiDB-lite"/>
    </source>
</evidence>
<dbReference type="InterPro" id="IPR021833">
    <property type="entry name" value="DUF3425"/>
</dbReference>
<dbReference type="AlphaFoldDB" id="A0A0D2B8C2"/>
<dbReference type="Gene3D" id="1.20.5.170">
    <property type="match status" value="1"/>
</dbReference>
<feature type="region of interest" description="Disordered" evidence="1">
    <location>
        <begin position="178"/>
        <end position="207"/>
    </location>
</feature>
<dbReference type="VEuPathDB" id="FungiDB:PV08_05213"/>
<feature type="region of interest" description="Disordered" evidence="1">
    <location>
        <begin position="1"/>
        <end position="43"/>
    </location>
</feature>
<keyword evidence="3" id="KW-1185">Reference proteome</keyword>
<dbReference type="Proteomes" id="UP000053328">
    <property type="component" value="Unassembled WGS sequence"/>
</dbReference>
<sequence length="534" mass="58669">MAPRKGQSENQSQRQSKSQSQSKRKADALNVPQPGQDAAERKRVLNVLAQRRYRQRRKEHFEKLEAQVSGAPLAAAAAEEGEERPSWIGGGGIMCYNGTQSQSHEPLQLTTRNDPNATVINKGSMDPFDSSLIINNSKRAINVDIEICDDNELDFAATFLPPDIELGHGALGESQIFTIDNGGDDGNRAEEEESQAKQGEGHRRGANGTEDLFAAFDEQQQHHNHNQHLLVADNQYFLMSSPMMLPSLVSPSDSDTTTTQSSSIIENPTSWCAGLLPPPSPRQAVDTDYSTHADAEDFQFPPPGLLPMSTAPVGGADPVPRTNTNYNHNRRYTFPDEMHIQVAELDLLRGCMSIAQRLQIQDMIWSLTSLSPFADSASASADEIVGSGPRSPPTAAAAIRLQQYGHLPPNLRPTQAQLSIPHHPAIDVLPWPSVRDRLIHVLAQPPEYRPTGAQSPMALVDFVYDIEDPAEGVRISGNDPYDAQNWEVGEKVFKGWWWCFDREIVTRTNELRRARGAATLGFGTMGSVLGEASD</sequence>
<dbReference type="HOGENOM" id="CLU_037870_1_0_1"/>
<dbReference type="EMBL" id="KN847495">
    <property type="protein sequence ID" value="KIW15168.1"/>
    <property type="molecule type" value="Genomic_DNA"/>
</dbReference>
<evidence type="ECO:0008006" key="4">
    <source>
        <dbReference type="Google" id="ProtNLM"/>
    </source>
</evidence>
<proteinExistence type="predicted"/>
<evidence type="ECO:0000313" key="3">
    <source>
        <dbReference type="Proteomes" id="UP000053328"/>
    </source>
</evidence>
<accession>A0A0D2B8C2</accession>
<dbReference type="CDD" id="cd14688">
    <property type="entry name" value="bZIP_YAP"/>
    <property type="match status" value="1"/>
</dbReference>
<dbReference type="SUPFAM" id="SSF57959">
    <property type="entry name" value="Leucine zipper domain"/>
    <property type="match status" value="1"/>
</dbReference>
<dbReference type="PANTHER" id="PTHR38116:SF9">
    <property type="entry name" value="BZIP DOMAIN-CONTAINING PROTEIN"/>
    <property type="match status" value="1"/>
</dbReference>
<protein>
    <recommendedName>
        <fullName evidence="4">BZIP domain-containing protein</fullName>
    </recommendedName>
</protein>
<dbReference type="GeneID" id="27332296"/>
<dbReference type="OrthoDB" id="2245989at2759"/>
<dbReference type="Pfam" id="PF11905">
    <property type="entry name" value="DUF3425"/>
    <property type="match status" value="1"/>
</dbReference>
<dbReference type="PANTHER" id="PTHR38116">
    <property type="entry name" value="CHROMOSOME 7, WHOLE GENOME SHOTGUN SEQUENCE"/>
    <property type="match status" value="1"/>
</dbReference>
<dbReference type="RefSeq" id="XP_016235384.1">
    <property type="nucleotide sequence ID" value="XM_016379557.1"/>
</dbReference>
<name>A0A0D2B8C2_9EURO</name>
<dbReference type="STRING" id="91928.A0A0D2B8C2"/>
<feature type="compositionally biased region" description="Low complexity" evidence="1">
    <location>
        <begin position="11"/>
        <end position="21"/>
    </location>
</feature>
<reference evidence="2 3" key="1">
    <citation type="submission" date="2015-01" db="EMBL/GenBank/DDBJ databases">
        <title>The Genome Sequence of Exophiala spinifera CBS89968.</title>
        <authorList>
            <consortium name="The Broad Institute Genomics Platform"/>
            <person name="Cuomo C."/>
            <person name="de Hoog S."/>
            <person name="Gorbushina A."/>
            <person name="Stielow B."/>
            <person name="Teixiera M."/>
            <person name="Abouelleil A."/>
            <person name="Chapman S.B."/>
            <person name="Priest M."/>
            <person name="Young S.K."/>
            <person name="Wortman J."/>
            <person name="Nusbaum C."/>
            <person name="Birren B."/>
        </authorList>
    </citation>
    <scope>NUCLEOTIDE SEQUENCE [LARGE SCALE GENOMIC DNA]</scope>
    <source>
        <strain evidence="2 3">CBS 89968</strain>
    </source>
</reference>
<dbReference type="InterPro" id="IPR046347">
    <property type="entry name" value="bZIP_sf"/>
</dbReference>